<feature type="transmembrane region" description="Helical" evidence="5">
    <location>
        <begin position="55"/>
        <end position="76"/>
    </location>
</feature>
<keyword evidence="8" id="KW-1185">Reference proteome</keyword>
<sequence length="320" mass="36092">MKIKTLLPLKRLCLVTLAQPLCANLLQVVWRLCYPEWDTVLSTPSPKDLQRLSYITLIGCGISLTALVFTVFLFFTHSQIRTDDSKKVHINLVFALILLNLHLLPNEKAATSSSSGLCLYMALALHYSLLATFSWMALEGFHLYLLLVKVFNIYTSRYLLKISVIGWGVPAVIVSIVVSIKKEFYGLSNVNSSAVCYITDDTVKLVTTLGLFALLFLFNTVIFSITVRRLITNHHQNNFGPMKKNRMQDMGMLLFLITLLGIGWGFIFFSFGPLVTPALYIFCILNSLQGFFIFLYFVLTLRKIKTSTTKTGNKTNSLNT</sequence>
<proteinExistence type="predicted"/>
<dbReference type="GO" id="GO:0004930">
    <property type="term" value="F:G protein-coupled receptor activity"/>
    <property type="evidence" value="ECO:0007669"/>
    <property type="project" value="InterPro"/>
</dbReference>
<keyword evidence="4 5" id="KW-0472">Membrane</keyword>
<evidence type="ECO:0000256" key="3">
    <source>
        <dbReference type="ARBA" id="ARBA00022989"/>
    </source>
</evidence>
<name>A0A437DIL7_ORYJA</name>
<evidence type="ECO:0000313" key="7">
    <source>
        <dbReference type="EMBL" id="RVE74883.1"/>
    </source>
</evidence>
<keyword evidence="2 5" id="KW-0812">Transmembrane</keyword>
<evidence type="ECO:0000256" key="5">
    <source>
        <dbReference type="SAM" id="Phobius"/>
    </source>
</evidence>
<comment type="subcellular location">
    <subcellularLocation>
        <location evidence="1">Membrane</location>
        <topology evidence="1">Multi-pass membrane protein</topology>
    </subcellularLocation>
</comment>
<evidence type="ECO:0000256" key="1">
    <source>
        <dbReference type="ARBA" id="ARBA00004141"/>
    </source>
</evidence>
<dbReference type="GO" id="GO:0007189">
    <property type="term" value="P:adenylate cyclase-activating G protein-coupled receptor signaling pathway"/>
    <property type="evidence" value="ECO:0007669"/>
    <property type="project" value="TreeGrafter"/>
</dbReference>
<dbReference type="InterPro" id="IPR017981">
    <property type="entry name" value="GPCR_2-like_7TM"/>
</dbReference>
<feature type="transmembrane region" description="Helical" evidence="5">
    <location>
        <begin position="278"/>
        <end position="299"/>
    </location>
</feature>
<dbReference type="PANTHER" id="PTHR12011">
    <property type="entry name" value="ADHESION G-PROTEIN COUPLED RECEPTOR"/>
    <property type="match status" value="1"/>
</dbReference>
<dbReference type="PRINTS" id="PR00249">
    <property type="entry name" value="GPCRSECRETIN"/>
</dbReference>
<feature type="transmembrane region" description="Helical" evidence="5">
    <location>
        <begin position="88"/>
        <end position="104"/>
    </location>
</feature>
<accession>A0A437DIL7</accession>
<dbReference type="Proteomes" id="UP000283210">
    <property type="component" value="Chromosome 3"/>
</dbReference>
<feature type="transmembrane region" description="Helical" evidence="5">
    <location>
        <begin position="124"/>
        <end position="146"/>
    </location>
</feature>
<reference evidence="7 8" key="2">
    <citation type="submission" date="2019-01" db="EMBL/GenBank/DDBJ databases">
        <title>A chromosome length genome reference of the Java medaka (oryzias javanicus).</title>
        <authorList>
            <person name="Herpin A."/>
            <person name="Takehana Y."/>
            <person name="Naruse K."/>
            <person name="Ansai S."/>
            <person name="Kawaguchi M."/>
        </authorList>
    </citation>
    <scope>NUCLEOTIDE SEQUENCE [LARGE SCALE GENOMIC DNA]</scope>
    <source>
        <strain evidence="7">RS831</strain>
        <tissue evidence="7">Whole body</tissue>
    </source>
</reference>
<dbReference type="AlphaFoldDB" id="A0A437DIL7"/>
<evidence type="ECO:0000259" key="6">
    <source>
        <dbReference type="PROSITE" id="PS50261"/>
    </source>
</evidence>
<gene>
    <name evidence="7" type="ORF">OJAV_G00026650</name>
</gene>
<keyword evidence="3 5" id="KW-1133">Transmembrane helix</keyword>
<evidence type="ECO:0000256" key="4">
    <source>
        <dbReference type="ARBA" id="ARBA00023136"/>
    </source>
</evidence>
<dbReference type="Pfam" id="PF00002">
    <property type="entry name" value="7tm_2"/>
    <property type="match status" value="1"/>
</dbReference>
<dbReference type="PROSITE" id="PS50261">
    <property type="entry name" value="G_PROTEIN_RECEP_F2_4"/>
    <property type="match status" value="1"/>
</dbReference>
<dbReference type="Gene3D" id="1.20.1070.10">
    <property type="entry name" value="Rhodopsin 7-helix transmembrane proteins"/>
    <property type="match status" value="1"/>
</dbReference>
<feature type="transmembrane region" description="Helical" evidence="5">
    <location>
        <begin position="158"/>
        <end position="180"/>
    </location>
</feature>
<organism evidence="7 8">
    <name type="scientific">Oryzias javanicus</name>
    <name type="common">Javanese ricefish</name>
    <name type="synonym">Aplocheilus javanicus</name>
    <dbReference type="NCBI Taxonomy" id="123683"/>
    <lineage>
        <taxon>Eukaryota</taxon>
        <taxon>Metazoa</taxon>
        <taxon>Chordata</taxon>
        <taxon>Craniata</taxon>
        <taxon>Vertebrata</taxon>
        <taxon>Euteleostomi</taxon>
        <taxon>Actinopterygii</taxon>
        <taxon>Neopterygii</taxon>
        <taxon>Teleostei</taxon>
        <taxon>Neoteleostei</taxon>
        <taxon>Acanthomorphata</taxon>
        <taxon>Ovalentaria</taxon>
        <taxon>Atherinomorphae</taxon>
        <taxon>Beloniformes</taxon>
        <taxon>Adrianichthyidae</taxon>
        <taxon>Oryziinae</taxon>
        <taxon>Oryzias</taxon>
    </lineage>
</organism>
<dbReference type="InterPro" id="IPR000832">
    <property type="entry name" value="GPCR_2_secretin-like"/>
</dbReference>
<reference evidence="7 8" key="1">
    <citation type="submission" date="2018-11" db="EMBL/GenBank/DDBJ databases">
        <authorList>
            <person name="Lopez-Roques C."/>
            <person name="Donnadieu C."/>
            <person name="Bouchez O."/>
            <person name="Klopp C."/>
            <person name="Cabau C."/>
            <person name="Zahm M."/>
        </authorList>
    </citation>
    <scope>NUCLEOTIDE SEQUENCE [LARGE SCALE GENOMIC DNA]</scope>
    <source>
        <strain evidence="7">RS831</strain>
        <tissue evidence="7">Whole body</tissue>
    </source>
</reference>
<evidence type="ECO:0000256" key="2">
    <source>
        <dbReference type="ARBA" id="ARBA00022692"/>
    </source>
</evidence>
<dbReference type="PANTHER" id="PTHR12011:SF326">
    <property type="entry name" value="ADHESION G-PROTEIN COUPLED RECEPTOR G5"/>
    <property type="match status" value="1"/>
</dbReference>
<dbReference type="GO" id="GO:0007166">
    <property type="term" value="P:cell surface receptor signaling pathway"/>
    <property type="evidence" value="ECO:0007669"/>
    <property type="project" value="InterPro"/>
</dbReference>
<protein>
    <recommendedName>
        <fullName evidence="6">G-protein coupled receptors family 2 profile 2 domain-containing protein</fullName>
    </recommendedName>
</protein>
<feature type="transmembrane region" description="Helical" evidence="5">
    <location>
        <begin position="252"/>
        <end position="272"/>
    </location>
</feature>
<dbReference type="EMBL" id="CM012439">
    <property type="protein sequence ID" value="RVE74883.1"/>
    <property type="molecule type" value="Genomic_DNA"/>
</dbReference>
<dbReference type="OrthoDB" id="283575at2759"/>
<evidence type="ECO:0000313" key="8">
    <source>
        <dbReference type="Proteomes" id="UP000283210"/>
    </source>
</evidence>
<dbReference type="GO" id="GO:0005886">
    <property type="term" value="C:plasma membrane"/>
    <property type="evidence" value="ECO:0007669"/>
    <property type="project" value="TreeGrafter"/>
</dbReference>
<feature type="transmembrane region" description="Helical" evidence="5">
    <location>
        <begin position="209"/>
        <end position="231"/>
    </location>
</feature>
<feature type="domain" description="G-protein coupled receptors family 2 profile 2" evidence="6">
    <location>
        <begin position="52"/>
        <end position="301"/>
    </location>
</feature>